<feature type="domain" description="Sulfatase N-terminal" evidence="9">
    <location>
        <begin position="32"/>
        <end position="374"/>
    </location>
</feature>
<organism evidence="10 11">
    <name type="scientific">Novipirellula artificiosorum</name>
    <dbReference type="NCBI Taxonomy" id="2528016"/>
    <lineage>
        <taxon>Bacteria</taxon>
        <taxon>Pseudomonadati</taxon>
        <taxon>Planctomycetota</taxon>
        <taxon>Planctomycetia</taxon>
        <taxon>Pirellulales</taxon>
        <taxon>Pirellulaceae</taxon>
        <taxon>Novipirellula</taxon>
    </lineage>
</organism>
<dbReference type="GO" id="GO:0004423">
    <property type="term" value="F:iduronate-2-sulfatase activity"/>
    <property type="evidence" value="ECO:0007669"/>
    <property type="project" value="InterPro"/>
</dbReference>
<feature type="signal peptide" evidence="8">
    <location>
        <begin position="1"/>
        <end position="22"/>
    </location>
</feature>
<dbReference type="Proteomes" id="UP000319143">
    <property type="component" value="Unassembled WGS sequence"/>
</dbReference>
<sequence precursor="true">MNVRLAFSLTLSAALMVGSLLAPRDANGVDRPNILFIAVDDLRPEIACYDHPEMVTPNLDRLANHGVRFDHAYCNIAVCGASRASLMKGLRPNPNRFTSYLTRADKDAPNVPSLPMTLKENGYHTVSNGKIYHHRNDDIDAWSETPWSQPTTSMWWAIPENRPKTNNSKQRGPAFESADVPDDQYPDHQICSKTIEDIQRLSKQDAPFFVACGFYRPHLPFNAPKKYWDLYPESQVVLPNNMYFPENLSQAFAYTWGEMRAYRDIPAKGPVSEATARNLVRGYHACVSFIDVQIGRLLDELESLGIADNTIVVLWGDHGWQLGEHGFWCKHTNFEVATHTPLMIVAPEVQGDRVCQKLVEYVDIYPTLCDLAGVGKPSHLQGKSMTTLLHDVDSDFKDAVITRHGGGDSIRTSDFRYMEMRAQGGKGELQGVGLFDLRNNASENEDVSGETRYAPVLDALQTSLDLARKASSQE</sequence>
<evidence type="ECO:0000313" key="10">
    <source>
        <dbReference type="EMBL" id="TWU41836.1"/>
    </source>
</evidence>
<evidence type="ECO:0000256" key="2">
    <source>
        <dbReference type="ARBA" id="ARBA00008779"/>
    </source>
</evidence>
<evidence type="ECO:0000313" key="11">
    <source>
        <dbReference type="Proteomes" id="UP000319143"/>
    </source>
</evidence>
<keyword evidence="6" id="KW-0106">Calcium</keyword>
<dbReference type="AlphaFoldDB" id="A0A5C6E366"/>
<dbReference type="PANTHER" id="PTHR45953:SF1">
    <property type="entry name" value="IDURONATE 2-SULFATASE"/>
    <property type="match status" value="1"/>
</dbReference>
<dbReference type="GO" id="GO:0004065">
    <property type="term" value="F:arylsulfatase activity"/>
    <property type="evidence" value="ECO:0007669"/>
    <property type="project" value="UniProtKB-EC"/>
</dbReference>
<dbReference type="RefSeq" id="WP_197230971.1">
    <property type="nucleotide sequence ID" value="NZ_SJPV01000001.1"/>
</dbReference>
<comment type="cofactor">
    <cofactor evidence="1">
        <name>Ca(2+)</name>
        <dbReference type="ChEBI" id="CHEBI:29108"/>
    </cofactor>
</comment>
<name>A0A5C6E366_9BACT</name>
<protein>
    <submittedName>
        <fullName evidence="10">Arylsulfatase</fullName>
        <ecNumber evidence="10">3.1.6.1</ecNumber>
    </submittedName>
</protein>
<dbReference type="SUPFAM" id="SSF53649">
    <property type="entry name" value="Alkaline phosphatase-like"/>
    <property type="match status" value="1"/>
</dbReference>
<dbReference type="EC" id="3.1.6.1" evidence="10"/>
<dbReference type="GO" id="GO:0046872">
    <property type="term" value="F:metal ion binding"/>
    <property type="evidence" value="ECO:0007669"/>
    <property type="project" value="UniProtKB-KW"/>
</dbReference>
<evidence type="ECO:0000256" key="8">
    <source>
        <dbReference type="SAM" id="SignalP"/>
    </source>
</evidence>
<dbReference type="InterPro" id="IPR000917">
    <property type="entry name" value="Sulfatase_N"/>
</dbReference>
<comment type="similarity">
    <text evidence="2">Belongs to the sulfatase family.</text>
</comment>
<evidence type="ECO:0000256" key="5">
    <source>
        <dbReference type="ARBA" id="ARBA00022801"/>
    </source>
</evidence>
<reference evidence="10 11" key="1">
    <citation type="submission" date="2019-02" db="EMBL/GenBank/DDBJ databases">
        <title>Deep-cultivation of Planctomycetes and their phenomic and genomic characterization uncovers novel biology.</title>
        <authorList>
            <person name="Wiegand S."/>
            <person name="Jogler M."/>
            <person name="Boedeker C."/>
            <person name="Pinto D."/>
            <person name="Vollmers J."/>
            <person name="Rivas-Marin E."/>
            <person name="Kohn T."/>
            <person name="Peeters S.H."/>
            <person name="Heuer A."/>
            <person name="Rast P."/>
            <person name="Oberbeckmann S."/>
            <person name="Bunk B."/>
            <person name="Jeske O."/>
            <person name="Meyerdierks A."/>
            <person name="Storesund J.E."/>
            <person name="Kallscheuer N."/>
            <person name="Luecker S."/>
            <person name="Lage O.M."/>
            <person name="Pohl T."/>
            <person name="Merkel B.J."/>
            <person name="Hornburger P."/>
            <person name="Mueller R.-W."/>
            <person name="Bruemmer F."/>
            <person name="Labrenz M."/>
            <person name="Spormann A.M."/>
            <person name="Op Den Camp H."/>
            <person name="Overmann J."/>
            <person name="Amann R."/>
            <person name="Jetten M.S.M."/>
            <person name="Mascher T."/>
            <person name="Medema M.H."/>
            <person name="Devos D.P."/>
            <person name="Kaster A.-K."/>
            <person name="Ovreas L."/>
            <person name="Rohde M."/>
            <person name="Galperin M.Y."/>
            <person name="Jogler C."/>
        </authorList>
    </citation>
    <scope>NUCLEOTIDE SEQUENCE [LARGE SCALE GENOMIC DNA]</scope>
    <source>
        <strain evidence="10 11">Poly41</strain>
    </source>
</reference>
<comment type="caution">
    <text evidence="10">The sequence shown here is derived from an EMBL/GenBank/DDBJ whole genome shotgun (WGS) entry which is preliminary data.</text>
</comment>
<dbReference type="CDD" id="cd16030">
    <property type="entry name" value="iduronate-2-sulfatase"/>
    <property type="match status" value="1"/>
</dbReference>
<gene>
    <name evidence="10" type="ORF">Poly41_01280</name>
</gene>
<evidence type="ECO:0000256" key="7">
    <source>
        <dbReference type="SAM" id="MobiDB-lite"/>
    </source>
</evidence>
<evidence type="ECO:0000256" key="3">
    <source>
        <dbReference type="ARBA" id="ARBA00022723"/>
    </source>
</evidence>
<keyword evidence="4 8" id="KW-0732">Signal</keyword>
<dbReference type="PANTHER" id="PTHR45953">
    <property type="entry name" value="IDURONATE 2-SULFATASE"/>
    <property type="match status" value="1"/>
</dbReference>
<proteinExistence type="inferred from homology"/>
<keyword evidence="11" id="KW-1185">Reference proteome</keyword>
<feature type="region of interest" description="Disordered" evidence="7">
    <location>
        <begin position="161"/>
        <end position="183"/>
    </location>
</feature>
<dbReference type="InterPro" id="IPR035874">
    <property type="entry name" value="IDS"/>
</dbReference>
<evidence type="ECO:0000256" key="4">
    <source>
        <dbReference type="ARBA" id="ARBA00022729"/>
    </source>
</evidence>
<evidence type="ECO:0000256" key="1">
    <source>
        <dbReference type="ARBA" id="ARBA00001913"/>
    </source>
</evidence>
<dbReference type="EMBL" id="SJPV01000001">
    <property type="protein sequence ID" value="TWU41836.1"/>
    <property type="molecule type" value="Genomic_DNA"/>
</dbReference>
<feature type="chain" id="PRO_5022894580" evidence="8">
    <location>
        <begin position="23"/>
        <end position="474"/>
    </location>
</feature>
<evidence type="ECO:0000259" key="9">
    <source>
        <dbReference type="Pfam" id="PF00884"/>
    </source>
</evidence>
<dbReference type="Pfam" id="PF00884">
    <property type="entry name" value="Sulfatase"/>
    <property type="match status" value="1"/>
</dbReference>
<dbReference type="GO" id="GO:0005737">
    <property type="term" value="C:cytoplasm"/>
    <property type="evidence" value="ECO:0007669"/>
    <property type="project" value="TreeGrafter"/>
</dbReference>
<keyword evidence="5 10" id="KW-0378">Hydrolase</keyword>
<dbReference type="Gene3D" id="3.40.720.10">
    <property type="entry name" value="Alkaline Phosphatase, subunit A"/>
    <property type="match status" value="1"/>
</dbReference>
<keyword evidence="3" id="KW-0479">Metal-binding</keyword>
<evidence type="ECO:0000256" key="6">
    <source>
        <dbReference type="ARBA" id="ARBA00022837"/>
    </source>
</evidence>
<accession>A0A5C6E366</accession>
<dbReference type="InterPro" id="IPR017850">
    <property type="entry name" value="Alkaline_phosphatase_core_sf"/>
</dbReference>